<evidence type="ECO:0000256" key="4">
    <source>
        <dbReference type="ARBA" id="ARBA00022807"/>
    </source>
</evidence>
<dbReference type="InterPro" id="IPR051202">
    <property type="entry name" value="Peptidase_C40"/>
</dbReference>
<keyword evidence="3" id="KW-0378">Hydrolase</keyword>
<evidence type="ECO:0000256" key="2">
    <source>
        <dbReference type="ARBA" id="ARBA00022670"/>
    </source>
</evidence>
<keyword evidence="2" id="KW-0645">Protease</keyword>
<dbReference type="EMBL" id="AGRJ01000022">
    <property type="protein sequence ID" value="EHO54192.1"/>
    <property type="molecule type" value="Genomic_DNA"/>
</dbReference>
<feature type="chain" id="PRO_5039372054" evidence="5">
    <location>
        <begin position="38"/>
        <end position="178"/>
    </location>
</feature>
<keyword evidence="5" id="KW-0732">Signal</keyword>
<comment type="similarity">
    <text evidence="1">Belongs to the peptidase C40 family.</text>
</comment>
<evidence type="ECO:0000313" key="7">
    <source>
        <dbReference type="EMBL" id="EHO54192.1"/>
    </source>
</evidence>
<evidence type="ECO:0000256" key="1">
    <source>
        <dbReference type="ARBA" id="ARBA00007074"/>
    </source>
</evidence>
<evidence type="ECO:0000256" key="5">
    <source>
        <dbReference type="SAM" id="SignalP"/>
    </source>
</evidence>
<dbReference type="PANTHER" id="PTHR47053:SF1">
    <property type="entry name" value="MUREIN DD-ENDOPEPTIDASE MEPH-RELATED"/>
    <property type="match status" value="1"/>
</dbReference>
<sequence length="178" mass="19638">MYLTNVFKKGNIIIVTHKAIKSVLKPFLLFVALFAFAVAAYSAATSAKADSSDPSYSSVYNEAKKHMGSRYVFGAVGPTNFDCSGFTKYVYKKSIKKTIPRTAQAQYNGTKKVSKSTVQKGDLVYFGGSKHSISHVGMYIGNGRMIDSQNRGVVTENVYSPWWHVVGFSRPTTLSYDD</sequence>
<dbReference type="PANTHER" id="PTHR47053">
    <property type="entry name" value="MUREIN DD-ENDOPEPTIDASE MEPH-RELATED"/>
    <property type="match status" value="1"/>
</dbReference>
<keyword evidence="4" id="KW-0788">Thiol protease</keyword>
<name>H1LC96_9LACO</name>
<feature type="domain" description="NlpC/P60" evidence="6">
    <location>
        <begin position="53"/>
        <end position="173"/>
    </location>
</feature>
<dbReference type="InterPro" id="IPR038765">
    <property type="entry name" value="Papain-like_cys_pep_sf"/>
</dbReference>
<dbReference type="PATRIC" id="fig|797516.3.peg.185"/>
<evidence type="ECO:0000256" key="3">
    <source>
        <dbReference type="ARBA" id="ARBA00022801"/>
    </source>
</evidence>
<reference evidence="7 8" key="1">
    <citation type="submission" date="2011-09" db="EMBL/GenBank/DDBJ databases">
        <authorList>
            <person name="Weinstock G."/>
            <person name="Sodergren E."/>
            <person name="Clifton S."/>
            <person name="Fulton L."/>
            <person name="Fulton B."/>
            <person name="Courtney L."/>
            <person name="Fronick C."/>
            <person name="Harrison M."/>
            <person name="Strong C."/>
            <person name="Farmer C."/>
            <person name="Delahaunty K."/>
            <person name="Markovic C."/>
            <person name="Hall O."/>
            <person name="Minx P."/>
            <person name="Tomlinson C."/>
            <person name="Mitreva M."/>
            <person name="Hou S."/>
            <person name="Chen J."/>
            <person name="Wollam A."/>
            <person name="Pepin K.H."/>
            <person name="Johnson M."/>
            <person name="Bhonagiri V."/>
            <person name="Zhang X."/>
            <person name="Suruliraj S."/>
            <person name="Warren W."/>
            <person name="Chinwalla A."/>
            <person name="Mardis E.R."/>
            <person name="Wilson R.K."/>
        </authorList>
    </citation>
    <scope>NUCLEOTIDE SEQUENCE [LARGE SCALE GENOMIC DNA]</scope>
    <source>
        <strain evidence="7 8">F0435</strain>
    </source>
</reference>
<accession>H1LC96</accession>
<proteinExistence type="inferred from homology"/>
<evidence type="ECO:0000259" key="6">
    <source>
        <dbReference type="PROSITE" id="PS51935"/>
    </source>
</evidence>
<dbReference type="Pfam" id="PF00877">
    <property type="entry name" value="NLPC_P60"/>
    <property type="match status" value="1"/>
</dbReference>
<comment type="caution">
    <text evidence="7">The sequence shown here is derived from an EMBL/GenBank/DDBJ whole genome shotgun (WGS) entry which is preliminary data.</text>
</comment>
<organism evidence="7 8">
    <name type="scientific">Lentilactobacillus kisonensis F0435</name>
    <dbReference type="NCBI Taxonomy" id="797516"/>
    <lineage>
        <taxon>Bacteria</taxon>
        <taxon>Bacillati</taxon>
        <taxon>Bacillota</taxon>
        <taxon>Bacilli</taxon>
        <taxon>Lactobacillales</taxon>
        <taxon>Lactobacillaceae</taxon>
        <taxon>Lentilactobacillus</taxon>
    </lineage>
</organism>
<evidence type="ECO:0000313" key="8">
    <source>
        <dbReference type="Proteomes" id="UP000005025"/>
    </source>
</evidence>
<protein>
    <submittedName>
        <fullName evidence="7">NlpC/P60 family protein</fullName>
    </submittedName>
</protein>
<dbReference type="Gene3D" id="3.90.1720.10">
    <property type="entry name" value="endopeptidase domain like (from Nostoc punctiforme)"/>
    <property type="match status" value="1"/>
</dbReference>
<dbReference type="GO" id="GO:0008234">
    <property type="term" value="F:cysteine-type peptidase activity"/>
    <property type="evidence" value="ECO:0007669"/>
    <property type="project" value="UniProtKB-KW"/>
</dbReference>
<dbReference type="PROSITE" id="PS51935">
    <property type="entry name" value="NLPC_P60"/>
    <property type="match status" value="1"/>
</dbReference>
<dbReference type="SUPFAM" id="SSF54001">
    <property type="entry name" value="Cysteine proteinases"/>
    <property type="match status" value="1"/>
</dbReference>
<gene>
    <name evidence="7" type="ORF">HMPREF9104_00209</name>
</gene>
<feature type="signal peptide" evidence="5">
    <location>
        <begin position="1"/>
        <end position="37"/>
    </location>
</feature>
<dbReference type="STRING" id="797516.HMPREF9104_00209"/>
<dbReference type="HOGENOM" id="CLU_016043_8_1_9"/>
<dbReference type="GO" id="GO:0006508">
    <property type="term" value="P:proteolysis"/>
    <property type="evidence" value="ECO:0007669"/>
    <property type="project" value="UniProtKB-KW"/>
</dbReference>
<dbReference type="InterPro" id="IPR000064">
    <property type="entry name" value="NLP_P60_dom"/>
</dbReference>
<dbReference type="AlphaFoldDB" id="H1LC96"/>
<dbReference type="Proteomes" id="UP000005025">
    <property type="component" value="Unassembled WGS sequence"/>
</dbReference>